<keyword evidence="2" id="KW-0732">Signal</keyword>
<dbReference type="PANTHER" id="PTHR33985">
    <property type="entry name" value="OS02G0491300 PROTEIN-RELATED"/>
    <property type="match status" value="1"/>
</dbReference>
<dbReference type="InterPro" id="IPR036378">
    <property type="entry name" value="FAS1_dom_sf"/>
</dbReference>
<evidence type="ECO:0000256" key="1">
    <source>
        <dbReference type="ARBA" id="ARBA00007843"/>
    </source>
</evidence>
<comment type="similarity">
    <text evidence="1">Belongs to the fasciclin-like AGP family.</text>
</comment>
<proteinExistence type="inferred from homology"/>
<accession>A0AAV1DIX5</accession>
<protein>
    <submittedName>
        <fullName evidence="4">OLC1v1007282C1</fullName>
    </submittedName>
</protein>
<evidence type="ECO:0000259" key="3">
    <source>
        <dbReference type="SMART" id="SM00554"/>
    </source>
</evidence>
<evidence type="ECO:0000256" key="2">
    <source>
        <dbReference type="SAM" id="SignalP"/>
    </source>
</evidence>
<feature type="chain" id="PRO_5043718216" evidence="2">
    <location>
        <begin position="27"/>
        <end position="374"/>
    </location>
</feature>
<keyword evidence="5" id="KW-1185">Reference proteome</keyword>
<dbReference type="EMBL" id="OX459122">
    <property type="protein sequence ID" value="CAI9107819.1"/>
    <property type="molecule type" value="Genomic_DNA"/>
</dbReference>
<dbReference type="AlphaFoldDB" id="A0AAV1DIX5"/>
<name>A0AAV1DIX5_OLDCO</name>
<dbReference type="SUPFAM" id="SSF82153">
    <property type="entry name" value="FAS1 domain"/>
    <property type="match status" value="2"/>
</dbReference>
<dbReference type="InterPro" id="IPR000782">
    <property type="entry name" value="FAS1_domain"/>
</dbReference>
<gene>
    <name evidence="4" type="ORF">OLC1_LOCUS16034</name>
</gene>
<dbReference type="SMART" id="SM00554">
    <property type="entry name" value="FAS1"/>
    <property type="match status" value="2"/>
</dbReference>
<organism evidence="4 5">
    <name type="scientific">Oldenlandia corymbosa var. corymbosa</name>
    <dbReference type="NCBI Taxonomy" id="529605"/>
    <lineage>
        <taxon>Eukaryota</taxon>
        <taxon>Viridiplantae</taxon>
        <taxon>Streptophyta</taxon>
        <taxon>Embryophyta</taxon>
        <taxon>Tracheophyta</taxon>
        <taxon>Spermatophyta</taxon>
        <taxon>Magnoliopsida</taxon>
        <taxon>eudicotyledons</taxon>
        <taxon>Gunneridae</taxon>
        <taxon>Pentapetalae</taxon>
        <taxon>asterids</taxon>
        <taxon>lamiids</taxon>
        <taxon>Gentianales</taxon>
        <taxon>Rubiaceae</taxon>
        <taxon>Rubioideae</taxon>
        <taxon>Spermacoceae</taxon>
        <taxon>Hedyotis-Oldenlandia complex</taxon>
        <taxon>Oldenlandia</taxon>
    </lineage>
</organism>
<dbReference type="PANTHER" id="PTHR33985:SF2">
    <property type="entry name" value="EXPRESSED PROTEIN"/>
    <property type="match status" value="1"/>
</dbReference>
<dbReference type="InterPro" id="IPR052806">
    <property type="entry name" value="Fasciclin-like_AGP"/>
</dbReference>
<dbReference type="Proteomes" id="UP001161247">
    <property type="component" value="Chromosome 5"/>
</dbReference>
<feature type="signal peptide" evidence="2">
    <location>
        <begin position="1"/>
        <end position="26"/>
    </location>
</feature>
<evidence type="ECO:0000313" key="4">
    <source>
        <dbReference type="EMBL" id="CAI9107819.1"/>
    </source>
</evidence>
<evidence type="ECO:0000313" key="5">
    <source>
        <dbReference type="Proteomes" id="UP001161247"/>
    </source>
</evidence>
<sequence length="374" mass="40403">MAVTAGKLLFLLVTAILASYAAVSHPFPPPSQPLLIPHTITYPPSLFATIFSTLGFQELSIAAVNANFSFPTPTTIFAPTDSSLLTCPACSLPLLIQEHSIPGLYNLHFLRNLAFGTKIETLAPNRCLTITASPTKPYEPIAKRKVFVNGVEITKPDLFNNGLFIIHGVHGFMSHLSPTSCAVEKMTTLAFPNQPPDTAEFLIMRFLLKEAMMLLRVNGFGLLALAMRVKYPELSQLKSMTIFALDDASIFAGGGGHAYVTDLMFHIVPGKLLKGSDLKNLPVGFEIPTMEHGQKLVVTTAGGAGFLAPMKINYVKIKSFDIVTNKRIVVHALSTPFSHVHRPAVNDDSCNQNHAGGVCENSSGTAQMTGREGE</sequence>
<feature type="domain" description="FAS1" evidence="3">
    <location>
        <begin position="75"/>
        <end position="176"/>
    </location>
</feature>
<reference evidence="4" key="1">
    <citation type="submission" date="2023-03" db="EMBL/GenBank/DDBJ databases">
        <authorList>
            <person name="Julca I."/>
        </authorList>
    </citation>
    <scope>NUCLEOTIDE SEQUENCE</scope>
</reference>
<feature type="domain" description="FAS1" evidence="3">
    <location>
        <begin position="241"/>
        <end position="340"/>
    </location>
</feature>